<feature type="binding site" description="axial binding residue" evidence="11">
    <location>
        <position position="418"/>
    </location>
    <ligand>
        <name>heme</name>
        <dbReference type="ChEBI" id="CHEBI:30413"/>
    </ligand>
    <ligandPart>
        <name>Fe</name>
        <dbReference type="ChEBI" id="CHEBI:18248"/>
    </ligandPart>
</feature>
<sequence length="468" mass="53617">MSAMTTRAPCSTNNLAVASPVPLAAPVITASHFTFQSAKKNSLQKSFFSCSDYLLTSSLPTGSRRSPALSRKIFNNARANAFQFIGHPIGKKLFGENNLIYLSGQKHKDVRRLTTTNFTPRALATYAAIQQKIIIKHIESWLDNEASKSPTKPISLRFLIRNMNLETSQTIFVGPYLNEESAMQFNVDYNDFNVGLTTIPIDFPGFAFRKARFAYNRLIDTLTVCTEHCKKKMMQSDEEPTCLIDFWMVEILKAHNEQNLTAYTNRELGGYLFDFLFASLDASTSSLLWAVALLDTHPTILEKVRTEVARFWKPKSHDEPLTGEMLREMKYVEAVALEVLRFKPPAPMVPHLTTEEFQLTDDYDIPKGTIVFPSINDSCLQGFPEAEKFDPDRFMEERQEDRFYKKNFLVFGTGPHACLGQKYAINHLMLFIAIFTALVDFKRHKKRDYDDWGFSIPFWKDKLRDVRK</sequence>
<evidence type="ECO:0000256" key="3">
    <source>
        <dbReference type="ARBA" id="ARBA00010617"/>
    </source>
</evidence>
<dbReference type="GO" id="GO:0004497">
    <property type="term" value="F:monooxygenase activity"/>
    <property type="evidence" value="ECO:0007669"/>
    <property type="project" value="UniProtKB-KW"/>
</dbReference>
<evidence type="ECO:0000313" key="14">
    <source>
        <dbReference type="Proteomes" id="UP000222542"/>
    </source>
</evidence>
<evidence type="ECO:0000256" key="4">
    <source>
        <dbReference type="ARBA" id="ARBA00022692"/>
    </source>
</evidence>
<keyword evidence="6" id="KW-0472">Membrane</keyword>
<dbReference type="EMBL" id="AYRZ02000001">
    <property type="protein sequence ID" value="PHT93458.1"/>
    <property type="molecule type" value="Genomic_DNA"/>
</dbReference>
<comment type="caution">
    <text evidence="13">The sequence shown here is derived from an EMBL/GenBank/DDBJ whole genome shotgun (WGS) entry which is preliminary data.</text>
</comment>
<dbReference type="Proteomes" id="UP000222542">
    <property type="component" value="Unassembled WGS sequence"/>
</dbReference>
<keyword evidence="4" id="KW-0812">Transmembrane</keyword>
<dbReference type="SUPFAM" id="SSF48264">
    <property type="entry name" value="Cytochrome P450"/>
    <property type="match status" value="1"/>
</dbReference>
<keyword evidence="6" id="KW-1133">Transmembrane helix</keyword>
<dbReference type="GO" id="GO:0005506">
    <property type="term" value="F:iron ion binding"/>
    <property type="evidence" value="ECO:0007669"/>
    <property type="project" value="InterPro"/>
</dbReference>
<dbReference type="GO" id="GO:0020037">
    <property type="term" value="F:heme binding"/>
    <property type="evidence" value="ECO:0007669"/>
    <property type="project" value="InterPro"/>
</dbReference>
<keyword evidence="8 11" id="KW-0408">Iron</keyword>
<dbReference type="PROSITE" id="PS00086">
    <property type="entry name" value="CYTOCHROME_P450"/>
    <property type="match status" value="1"/>
</dbReference>
<protein>
    <recommendedName>
        <fullName evidence="9">C-22 sterol desaturase</fullName>
    </recommendedName>
</protein>
<dbReference type="PANTHER" id="PTHR24286">
    <property type="entry name" value="CYTOCHROME P450 26"/>
    <property type="match status" value="1"/>
</dbReference>
<keyword evidence="5 11" id="KW-0479">Metal-binding</keyword>
<accession>A0A2G3AGZ1</accession>
<dbReference type="InterPro" id="IPR002401">
    <property type="entry name" value="Cyt_P450_E_grp-I"/>
</dbReference>
<evidence type="ECO:0000313" key="13">
    <source>
        <dbReference type="EMBL" id="PHT93458.1"/>
    </source>
</evidence>
<comment type="subcellular location">
    <subcellularLocation>
        <location evidence="2">Membrane</location>
        <topology evidence="2">Single-pass membrane protein</topology>
    </subcellularLocation>
</comment>
<dbReference type="Gramene" id="PHT93458">
    <property type="protein sequence ID" value="PHT93458"/>
    <property type="gene ID" value="T459_01340"/>
</dbReference>
<evidence type="ECO:0000256" key="10">
    <source>
        <dbReference type="ARBA" id="ARBA00047463"/>
    </source>
</evidence>
<dbReference type="CDD" id="cd11082">
    <property type="entry name" value="CYP61_CYP710"/>
    <property type="match status" value="1"/>
</dbReference>
<keyword evidence="7 12" id="KW-0560">Oxidoreductase</keyword>
<dbReference type="OMA" id="IMDAWIL"/>
<evidence type="ECO:0000256" key="2">
    <source>
        <dbReference type="ARBA" id="ARBA00004167"/>
    </source>
</evidence>
<dbReference type="InterPro" id="IPR036396">
    <property type="entry name" value="Cyt_P450_sf"/>
</dbReference>
<comment type="similarity">
    <text evidence="3 12">Belongs to the cytochrome P450 family.</text>
</comment>
<dbReference type="Gene3D" id="1.10.630.10">
    <property type="entry name" value="Cytochrome P450"/>
    <property type="match status" value="1"/>
</dbReference>
<organism evidence="13 14">
    <name type="scientific">Capsicum annuum</name>
    <name type="common">Capsicum pepper</name>
    <dbReference type="NCBI Taxonomy" id="4072"/>
    <lineage>
        <taxon>Eukaryota</taxon>
        <taxon>Viridiplantae</taxon>
        <taxon>Streptophyta</taxon>
        <taxon>Embryophyta</taxon>
        <taxon>Tracheophyta</taxon>
        <taxon>Spermatophyta</taxon>
        <taxon>Magnoliopsida</taxon>
        <taxon>eudicotyledons</taxon>
        <taxon>Gunneridae</taxon>
        <taxon>Pentapetalae</taxon>
        <taxon>asterids</taxon>
        <taxon>lamiids</taxon>
        <taxon>Solanales</taxon>
        <taxon>Solanaceae</taxon>
        <taxon>Solanoideae</taxon>
        <taxon>Capsiceae</taxon>
        <taxon>Capsicum</taxon>
    </lineage>
</organism>
<evidence type="ECO:0000256" key="8">
    <source>
        <dbReference type="ARBA" id="ARBA00023004"/>
    </source>
</evidence>
<dbReference type="GO" id="GO:0016020">
    <property type="term" value="C:membrane"/>
    <property type="evidence" value="ECO:0007669"/>
    <property type="project" value="UniProtKB-SubCell"/>
</dbReference>
<keyword evidence="14" id="KW-1185">Reference proteome</keyword>
<evidence type="ECO:0000256" key="6">
    <source>
        <dbReference type="ARBA" id="ARBA00022989"/>
    </source>
</evidence>
<dbReference type="GO" id="GO:0016491">
    <property type="term" value="F:oxidoreductase activity"/>
    <property type="evidence" value="ECO:0000318"/>
    <property type="project" value="GO_Central"/>
</dbReference>
<keyword evidence="12" id="KW-0503">Monooxygenase</keyword>
<evidence type="ECO:0000256" key="9">
    <source>
        <dbReference type="ARBA" id="ARBA00041546"/>
    </source>
</evidence>
<evidence type="ECO:0000256" key="1">
    <source>
        <dbReference type="ARBA" id="ARBA00001971"/>
    </source>
</evidence>
<evidence type="ECO:0000256" key="11">
    <source>
        <dbReference type="PIRSR" id="PIRSR602401-1"/>
    </source>
</evidence>
<reference evidence="13 14" key="1">
    <citation type="journal article" date="2014" name="Nat. Genet.">
        <title>Genome sequence of the hot pepper provides insights into the evolution of pungency in Capsicum species.</title>
        <authorList>
            <person name="Kim S."/>
            <person name="Park M."/>
            <person name="Yeom S.I."/>
            <person name="Kim Y.M."/>
            <person name="Lee J.M."/>
            <person name="Lee H.A."/>
            <person name="Seo E."/>
            <person name="Choi J."/>
            <person name="Cheong K."/>
            <person name="Kim K.T."/>
            <person name="Jung K."/>
            <person name="Lee G.W."/>
            <person name="Oh S.K."/>
            <person name="Bae C."/>
            <person name="Kim S.B."/>
            <person name="Lee H.Y."/>
            <person name="Kim S.Y."/>
            <person name="Kim M.S."/>
            <person name="Kang B.C."/>
            <person name="Jo Y.D."/>
            <person name="Yang H.B."/>
            <person name="Jeong H.J."/>
            <person name="Kang W.H."/>
            <person name="Kwon J.K."/>
            <person name="Shin C."/>
            <person name="Lim J.Y."/>
            <person name="Park J.H."/>
            <person name="Huh J.H."/>
            <person name="Kim J.S."/>
            <person name="Kim B.D."/>
            <person name="Cohen O."/>
            <person name="Paran I."/>
            <person name="Suh M.C."/>
            <person name="Lee S.B."/>
            <person name="Kim Y.K."/>
            <person name="Shin Y."/>
            <person name="Noh S.J."/>
            <person name="Park J."/>
            <person name="Seo Y.S."/>
            <person name="Kwon S.Y."/>
            <person name="Kim H.A."/>
            <person name="Park J.M."/>
            <person name="Kim H.J."/>
            <person name="Choi S.B."/>
            <person name="Bosland P.W."/>
            <person name="Reeves G."/>
            <person name="Jo S.H."/>
            <person name="Lee B.W."/>
            <person name="Cho H.T."/>
            <person name="Choi H.S."/>
            <person name="Lee M.S."/>
            <person name="Yu Y."/>
            <person name="Do Choi Y."/>
            <person name="Park B.S."/>
            <person name="van Deynze A."/>
            <person name="Ashrafi H."/>
            <person name="Hill T."/>
            <person name="Kim W.T."/>
            <person name="Pai H.S."/>
            <person name="Ahn H.K."/>
            <person name="Yeam I."/>
            <person name="Giovannoni J.J."/>
            <person name="Rose J.K."/>
            <person name="Sorensen I."/>
            <person name="Lee S.J."/>
            <person name="Kim R.W."/>
            <person name="Choi I.Y."/>
            <person name="Choi B.S."/>
            <person name="Lim J.S."/>
            <person name="Lee Y.H."/>
            <person name="Choi D."/>
        </authorList>
    </citation>
    <scope>NUCLEOTIDE SEQUENCE [LARGE SCALE GENOMIC DNA]</scope>
    <source>
        <strain evidence="14">cv. CM334</strain>
    </source>
</reference>
<dbReference type="PRINTS" id="PR00385">
    <property type="entry name" value="P450"/>
</dbReference>
<dbReference type="STRING" id="4072.A0A2G3AGZ1"/>
<name>A0A2G3AGZ1_CAPAN</name>
<dbReference type="PANTHER" id="PTHR24286:SF228">
    <property type="entry name" value="C-22 STEROL DESATURASE ERG5"/>
    <property type="match status" value="1"/>
</dbReference>
<evidence type="ECO:0000256" key="5">
    <source>
        <dbReference type="ARBA" id="ARBA00022723"/>
    </source>
</evidence>
<dbReference type="InterPro" id="IPR001128">
    <property type="entry name" value="Cyt_P450"/>
</dbReference>
<dbReference type="InterPro" id="IPR017972">
    <property type="entry name" value="Cyt_P450_CS"/>
</dbReference>
<dbReference type="GO" id="GO:0000249">
    <property type="term" value="F:C-22 sterol desaturase (NADPH) activity"/>
    <property type="evidence" value="ECO:0007669"/>
    <property type="project" value="UniProtKB-EC"/>
</dbReference>
<dbReference type="AlphaFoldDB" id="A0A2G3AGZ1"/>
<gene>
    <name evidence="13" type="ORF">T459_01340</name>
</gene>
<comment type="catalytic activity">
    <reaction evidence="10">
        <text>5-dehydroepisterol + NADPH + O2 + H(+) = ergosta-5,7,22,24(28)-tetraen-3beta-ol + NADP(+) + 2 H2O</text>
        <dbReference type="Rhea" id="RHEA:33467"/>
        <dbReference type="ChEBI" id="CHEBI:15377"/>
        <dbReference type="ChEBI" id="CHEBI:15378"/>
        <dbReference type="ChEBI" id="CHEBI:15379"/>
        <dbReference type="ChEBI" id="CHEBI:18249"/>
        <dbReference type="ChEBI" id="CHEBI:52972"/>
        <dbReference type="ChEBI" id="CHEBI:57783"/>
        <dbReference type="ChEBI" id="CHEBI:58349"/>
        <dbReference type="EC" id="1.14.19.41"/>
    </reaction>
</comment>
<reference evidence="13 14" key="2">
    <citation type="journal article" date="2017" name="Genome Biol.">
        <title>New reference genome sequences of hot pepper reveal the massive evolution of plant disease-resistance genes by retroduplication.</title>
        <authorList>
            <person name="Kim S."/>
            <person name="Park J."/>
            <person name="Yeom S.I."/>
            <person name="Kim Y.M."/>
            <person name="Seo E."/>
            <person name="Kim K.T."/>
            <person name="Kim M.S."/>
            <person name="Lee J.M."/>
            <person name="Cheong K."/>
            <person name="Shin H.S."/>
            <person name="Kim S.B."/>
            <person name="Han K."/>
            <person name="Lee J."/>
            <person name="Park M."/>
            <person name="Lee H.A."/>
            <person name="Lee H.Y."/>
            <person name="Lee Y."/>
            <person name="Oh S."/>
            <person name="Lee J.H."/>
            <person name="Choi E."/>
            <person name="Choi E."/>
            <person name="Lee S.E."/>
            <person name="Jeon J."/>
            <person name="Kim H."/>
            <person name="Choi G."/>
            <person name="Song H."/>
            <person name="Lee J."/>
            <person name="Lee S.C."/>
            <person name="Kwon J.K."/>
            <person name="Lee H.Y."/>
            <person name="Koo N."/>
            <person name="Hong Y."/>
            <person name="Kim R.W."/>
            <person name="Kang W.H."/>
            <person name="Huh J.H."/>
            <person name="Kang B.C."/>
            <person name="Yang T.J."/>
            <person name="Lee Y.H."/>
            <person name="Bennetzen J.L."/>
            <person name="Choi D."/>
        </authorList>
    </citation>
    <scope>NUCLEOTIDE SEQUENCE [LARGE SCALE GENOMIC DNA]</scope>
    <source>
        <strain evidence="14">cv. CM334</strain>
    </source>
</reference>
<evidence type="ECO:0000256" key="12">
    <source>
        <dbReference type="RuleBase" id="RU000461"/>
    </source>
</evidence>
<proteinExistence type="inferred from homology"/>
<evidence type="ECO:0000256" key="7">
    <source>
        <dbReference type="ARBA" id="ARBA00023002"/>
    </source>
</evidence>
<dbReference type="Pfam" id="PF00067">
    <property type="entry name" value="p450"/>
    <property type="match status" value="1"/>
</dbReference>
<comment type="cofactor">
    <cofactor evidence="1 11">
        <name>heme</name>
        <dbReference type="ChEBI" id="CHEBI:30413"/>
    </cofactor>
</comment>
<dbReference type="PRINTS" id="PR00463">
    <property type="entry name" value="EP450I"/>
</dbReference>
<keyword evidence="11 12" id="KW-0349">Heme</keyword>